<dbReference type="PANTHER" id="PTHR11102:SF160">
    <property type="entry name" value="ERAD-ASSOCIATED E3 UBIQUITIN-PROTEIN LIGASE COMPONENT HRD3"/>
    <property type="match status" value="1"/>
</dbReference>
<accession>A0ABT2Z4L7</accession>
<gene>
    <name evidence="1" type="ORF">OE647_15145</name>
</gene>
<dbReference type="Gene3D" id="1.25.40.10">
    <property type="entry name" value="Tetratricopeptide repeat domain"/>
    <property type="match status" value="4"/>
</dbReference>
<evidence type="ECO:0000313" key="1">
    <source>
        <dbReference type="EMBL" id="MCV2866058.1"/>
    </source>
</evidence>
<evidence type="ECO:0000313" key="2">
    <source>
        <dbReference type="Proteomes" id="UP001652503"/>
    </source>
</evidence>
<dbReference type="PANTHER" id="PTHR11102">
    <property type="entry name" value="SEL-1-LIKE PROTEIN"/>
    <property type="match status" value="1"/>
</dbReference>
<dbReference type="Proteomes" id="UP001652503">
    <property type="component" value="Unassembled WGS sequence"/>
</dbReference>
<dbReference type="RefSeq" id="WP_263722590.1">
    <property type="nucleotide sequence ID" value="NZ_JAOWLA010000015.1"/>
</dbReference>
<dbReference type="SMART" id="SM00671">
    <property type="entry name" value="SEL1"/>
    <property type="match status" value="16"/>
</dbReference>
<proteinExistence type="predicted"/>
<dbReference type="Pfam" id="PF08238">
    <property type="entry name" value="Sel1"/>
    <property type="match status" value="16"/>
</dbReference>
<dbReference type="InterPro" id="IPR011990">
    <property type="entry name" value="TPR-like_helical_dom_sf"/>
</dbReference>
<dbReference type="EMBL" id="JAOWLA010000015">
    <property type="protein sequence ID" value="MCV2866058.1"/>
    <property type="molecule type" value="Genomic_DNA"/>
</dbReference>
<sequence length="979" mass="105166">MHHAGRLELITSGLRARLSRGTCLVLAFAVATTGMAAAQERGAVDLPLFPQLSDYSESCAGTVTLSSDPYNLGAWQGEQLSISPDQLLEVGILYSKGGATVPANAELATRLFRYLAERPSPIQSRAKYLAAVMILDTQGSPEMDRLAAQMLTEAANARVTGAARELGALYEIGRGVPQDFEQAAIYYRIAGSEGDAESAFSLARLYADNLISDGAQEAALNLAKLGLITLLSDVNQGRCSALVTVARLYEEGDLVAANEQAAAAWYEAAASTGNARAMAAIARRYYGGIGVEPNVQLAIQWWRRAAELGSMDAKANIGMIYATGDGVEPNAQEATRWLTEAAQGGNVSAMVHLASLYRGELSALAVSQADPEQAYFWTERAYAADPTRVSVIMNLARALISGEGTALDPARAFNLFNQAMRLGNRSALREMASAYLNGNGVERNPERALQIFRQAAERGDLSSYSVIVDMYRCGIGVEANAAMADLWLGRAAAVGDVDSLIVLSNRTVKELNAEDQQRTLQLLFRAAANNSREAMIRLSEIFARGEGVEKNAELAARWEALAIRPGPNQEVGLYLLAEAFRTNTAHEWDPVRVQQLLTQSHEMGYVKATTRLGKYHIRPGDDGMENIDAGVELLRQASSRGSSDAMRELAEYFRSTGNLPEALGWLDYAIVAGLDTAQVLKAEWAFKGLISGQPEPDAAREVLDNVIKRGVCSMSLSSAVVTSLASGVGGPGRDQEALDMANRAIETFRPTPDEVAQLGSALLKGSPNQTLVGRGIELLERSMELGSIRGYIELAQLYMEGNGVPLNFEKAMELLNQAAAAGEVSAYIHIGRAYLQGVGGSPDYAAAWSSMERAAAAGIPEAFREMGHWYLRGLGRPENVDEGLSLLERAASMGDTKAILDLANVYSVGFVVDQRPDIAVKWLETGAAAGSLEAMHRLGLAYLLGLGVPQDEAEAQRWFRLSGSKGYAMKADATQVKQE</sequence>
<organism evidence="1 2">
    <name type="scientific">Albidovulum sediminicola</name>
    <dbReference type="NCBI Taxonomy" id="2984331"/>
    <lineage>
        <taxon>Bacteria</taxon>
        <taxon>Pseudomonadati</taxon>
        <taxon>Pseudomonadota</taxon>
        <taxon>Alphaproteobacteria</taxon>
        <taxon>Rhodobacterales</taxon>
        <taxon>Paracoccaceae</taxon>
        <taxon>Albidovulum</taxon>
    </lineage>
</organism>
<dbReference type="InterPro" id="IPR050767">
    <property type="entry name" value="Sel1_AlgK"/>
</dbReference>
<comment type="caution">
    <text evidence="1">The sequence shown here is derived from an EMBL/GenBank/DDBJ whole genome shotgun (WGS) entry which is preliminary data.</text>
</comment>
<dbReference type="InterPro" id="IPR006597">
    <property type="entry name" value="Sel1-like"/>
</dbReference>
<dbReference type="SUPFAM" id="SSF81901">
    <property type="entry name" value="HCP-like"/>
    <property type="match status" value="5"/>
</dbReference>
<reference evidence="1 2" key="1">
    <citation type="submission" date="2022-10" db="EMBL/GenBank/DDBJ databases">
        <title>Defluviimonas sp. nov., isolated from ocean surface water.</title>
        <authorList>
            <person name="He W."/>
            <person name="Wang L."/>
            <person name="Zhang D.-F."/>
        </authorList>
    </citation>
    <scope>NUCLEOTIDE SEQUENCE [LARGE SCALE GENOMIC DNA]</scope>
    <source>
        <strain evidence="1 2">WL0075</strain>
    </source>
</reference>
<keyword evidence="2" id="KW-1185">Reference proteome</keyword>
<name>A0ABT2Z4L7_9RHOB</name>
<protein>
    <submittedName>
        <fullName evidence="1">SEL1-like repeat protein</fullName>
    </submittedName>
</protein>